<evidence type="ECO:0000313" key="2">
    <source>
        <dbReference type="Proteomes" id="UP001208570"/>
    </source>
</evidence>
<reference evidence="1" key="1">
    <citation type="journal article" date="2023" name="Mol. Biol. Evol.">
        <title>Third-Generation Sequencing Reveals the Adaptive Role of the Epigenome in Three Deep-Sea Polychaetes.</title>
        <authorList>
            <person name="Perez M."/>
            <person name="Aroh O."/>
            <person name="Sun Y."/>
            <person name="Lan Y."/>
            <person name="Juniper S.K."/>
            <person name="Young C.R."/>
            <person name="Angers B."/>
            <person name="Qian P.Y."/>
        </authorList>
    </citation>
    <scope>NUCLEOTIDE SEQUENCE</scope>
    <source>
        <strain evidence="1">P08H-3</strain>
    </source>
</reference>
<dbReference type="AlphaFoldDB" id="A0AAD9JUI3"/>
<protein>
    <submittedName>
        <fullName evidence="1">Uncharacterized protein</fullName>
    </submittedName>
</protein>
<keyword evidence="2" id="KW-1185">Reference proteome</keyword>
<gene>
    <name evidence="1" type="ORF">LSH36_162g08000</name>
</gene>
<dbReference type="EMBL" id="JAODUP010000162">
    <property type="protein sequence ID" value="KAK2158900.1"/>
    <property type="molecule type" value="Genomic_DNA"/>
</dbReference>
<evidence type="ECO:0000313" key="1">
    <source>
        <dbReference type="EMBL" id="KAK2158900.1"/>
    </source>
</evidence>
<name>A0AAD9JUI3_9ANNE</name>
<comment type="caution">
    <text evidence="1">The sequence shown here is derived from an EMBL/GenBank/DDBJ whole genome shotgun (WGS) entry which is preliminary data.</text>
</comment>
<sequence length="36" mass="4193">MSDGDQEVEIKLERGSRGEKTRYRALDHISNYILLV</sequence>
<accession>A0AAD9JUI3</accession>
<organism evidence="1 2">
    <name type="scientific">Paralvinella palmiformis</name>
    <dbReference type="NCBI Taxonomy" id="53620"/>
    <lineage>
        <taxon>Eukaryota</taxon>
        <taxon>Metazoa</taxon>
        <taxon>Spiralia</taxon>
        <taxon>Lophotrochozoa</taxon>
        <taxon>Annelida</taxon>
        <taxon>Polychaeta</taxon>
        <taxon>Sedentaria</taxon>
        <taxon>Canalipalpata</taxon>
        <taxon>Terebellida</taxon>
        <taxon>Terebelliformia</taxon>
        <taxon>Alvinellidae</taxon>
        <taxon>Paralvinella</taxon>
    </lineage>
</organism>
<proteinExistence type="predicted"/>
<dbReference type="Proteomes" id="UP001208570">
    <property type="component" value="Unassembled WGS sequence"/>
</dbReference>